<dbReference type="PANTHER" id="PTHR30438:SF1">
    <property type="entry name" value="36 KDA ANTIGEN"/>
    <property type="match status" value="1"/>
</dbReference>
<protein>
    <submittedName>
        <fullName evidence="2">HlyD family secretion protein</fullName>
    </submittedName>
</protein>
<proteinExistence type="predicted"/>
<sequence>MRTLGSSLIVIFLAGVIGWLSYTFWLAYQPKPLRLQGQIEAQQYYVSSKVPGRIDQVMVKKGDLVKNGQLIFTIHSPEIDAKLVQAQAGKDAAEALAEEVNIGARSQQIQAARDQWQQAKAAVDLLEKTYSRIDVLFKEGVVAEQQRDEAFTKLKAARFSASAALQMYQMAEEGARDETKQAAQGKARMAAGAVAEVEAYAEDTKIESWHDGEVSQILLHSGELAPQGFPVVTIIDMEDAYAVFHVREDLLADFGKGKEFTAKLPALGNKEHRFKVNHVAVMGDFATWRSTSTDKGFDMRSFEVEARPVQPIEGLRAGMSIIVTR</sequence>
<organism evidence="2 3">
    <name type="scientific">Desulfopila aestuarii DSM 18488</name>
    <dbReference type="NCBI Taxonomy" id="1121416"/>
    <lineage>
        <taxon>Bacteria</taxon>
        <taxon>Pseudomonadati</taxon>
        <taxon>Thermodesulfobacteriota</taxon>
        <taxon>Desulfobulbia</taxon>
        <taxon>Desulfobulbales</taxon>
        <taxon>Desulfocapsaceae</taxon>
        <taxon>Desulfopila</taxon>
    </lineage>
</organism>
<keyword evidence="1" id="KW-0812">Transmembrane</keyword>
<evidence type="ECO:0000313" key="2">
    <source>
        <dbReference type="EMBL" id="SHO46765.1"/>
    </source>
</evidence>
<accession>A0A1M7Y415</accession>
<dbReference type="EMBL" id="FRFE01000006">
    <property type="protein sequence ID" value="SHO46765.1"/>
    <property type="molecule type" value="Genomic_DNA"/>
</dbReference>
<dbReference type="Proteomes" id="UP000184603">
    <property type="component" value="Unassembled WGS sequence"/>
</dbReference>
<evidence type="ECO:0000313" key="3">
    <source>
        <dbReference type="Proteomes" id="UP000184603"/>
    </source>
</evidence>
<dbReference type="RefSeq" id="WP_073612947.1">
    <property type="nucleotide sequence ID" value="NZ_FRFE01000006.1"/>
</dbReference>
<keyword evidence="1" id="KW-0472">Membrane</keyword>
<dbReference type="AlphaFoldDB" id="A0A1M7Y415"/>
<reference evidence="2 3" key="1">
    <citation type="submission" date="2016-12" db="EMBL/GenBank/DDBJ databases">
        <authorList>
            <person name="Song W.-J."/>
            <person name="Kurnit D.M."/>
        </authorList>
    </citation>
    <scope>NUCLEOTIDE SEQUENCE [LARGE SCALE GENOMIC DNA]</scope>
    <source>
        <strain evidence="2 3">DSM 18488</strain>
    </source>
</reference>
<dbReference type="Gene3D" id="2.40.50.100">
    <property type="match status" value="1"/>
</dbReference>
<dbReference type="PANTHER" id="PTHR30438">
    <property type="entry name" value="36 KDA ANTIGEN-RELATED"/>
    <property type="match status" value="1"/>
</dbReference>
<gene>
    <name evidence="2" type="ORF">SAMN02745220_01629</name>
</gene>
<dbReference type="SUPFAM" id="SSF111369">
    <property type="entry name" value="HlyD-like secretion proteins"/>
    <property type="match status" value="1"/>
</dbReference>
<evidence type="ECO:0000256" key="1">
    <source>
        <dbReference type="SAM" id="Phobius"/>
    </source>
</evidence>
<feature type="transmembrane region" description="Helical" evidence="1">
    <location>
        <begin position="6"/>
        <end position="28"/>
    </location>
</feature>
<dbReference type="Gene3D" id="2.40.30.170">
    <property type="match status" value="1"/>
</dbReference>
<name>A0A1M7Y415_9BACT</name>
<dbReference type="STRING" id="1121416.SAMN02745220_01629"/>
<keyword evidence="1" id="KW-1133">Transmembrane helix</keyword>
<keyword evidence="3" id="KW-1185">Reference proteome</keyword>
<dbReference type="OrthoDB" id="9793801at2"/>